<evidence type="ECO:0000313" key="3">
    <source>
        <dbReference type="EMBL" id="KAG7397925.1"/>
    </source>
</evidence>
<accession>A0A8T1WWD5</accession>
<dbReference type="PANTHER" id="PTHR43143">
    <property type="entry name" value="METALLOPHOSPHOESTERASE, CALCINEURIN SUPERFAMILY"/>
    <property type="match status" value="1"/>
</dbReference>
<gene>
    <name evidence="3" type="ORF">PHYBOEH_011992</name>
</gene>
<dbReference type="InterPro" id="IPR000719">
    <property type="entry name" value="Prot_kinase_dom"/>
</dbReference>
<dbReference type="OrthoDB" id="347657at2759"/>
<reference evidence="3" key="1">
    <citation type="submission" date="2021-02" db="EMBL/GenBank/DDBJ databases">
        <authorList>
            <person name="Palmer J.M."/>
        </authorList>
    </citation>
    <scope>NUCLEOTIDE SEQUENCE</scope>
    <source>
        <strain evidence="3">SCRP23</strain>
    </source>
</reference>
<dbReference type="Pfam" id="PF00069">
    <property type="entry name" value="Pkinase"/>
    <property type="match status" value="1"/>
</dbReference>
<feature type="domain" description="Protein kinase" evidence="2">
    <location>
        <begin position="16"/>
        <end position="360"/>
    </location>
</feature>
<evidence type="ECO:0000313" key="4">
    <source>
        <dbReference type="Proteomes" id="UP000693981"/>
    </source>
</evidence>
<dbReference type="InterPro" id="IPR017441">
    <property type="entry name" value="Protein_kinase_ATP_BS"/>
</dbReference>
<dbReference type="SMART" id="SM00220">
    <property type="entry name" value="S_TKc"/>
    <property type="match status" value="1"/>
</dbReference>
<evidence type="ECO:0000256" key="1">
    <source>
        <dbReference type="PROSITE-ProRule" id="PRU10141"/>
    </source>
</evidence>
<dbReference type="Proteomes" id="UP000693981">
    <property type="component" value="Unassembled WGS sequence"/>
</dbReference>
<dbReference type="GO" id="GO:0004672">
    <property type="term" value="F:protein kinase activity"/>
    <property type="evidence" value="ECO:0007669"/>
    <property type="project" value="InterPro"/>
</dbReference>
<proteinExistence type="predicted"/>
<keyword evidence="1" id="KW-0067">ATP-binding</keyword>
<comment type="caution">
    <text evidence="3">The sequence shown here is derived from an EMBL/GenBank/DDBJ whole genome shotgun (WGS) entry which is preliminary data.</text>
</comment>
<name>A0A8T1WWD5_9STRA</name>
<dbReference type="PANTHER" id="PTHR43143:SF1">
    <property type="entry name" value="SERINE_THREONINE-PROTEIN PHOSPHATASE CPPED1"/>
    <property type="match status" value="1"/>
</dbReference>
<sequence length="489" mass="54391">MFSAKDATEKPQIEEFVQRKALGEGNFSRIVEAKHKATGERFALKVIEKQRIKRLKLRHQNIFNEINMEKEVLNRLRHPNIIRLLDSMEKARDSHRSLDFDGEALQNQIASLSDRERSMLMHILRRKRLLHLPGIYPRFFSSPSRGRCLYASNRGYIGLTHDLQNQWNDNFVFMQLSGPKLGFTAALTEADGKGGSTWKKEATAFAEAIKMLNSKLPAFVALCGDFVNAKPGQEFYEAQVAAFQDLLNQISPSVRLMFVPGSSEFDTAEGLGTYQEHFGDAQYSFWFGGIKCIVINAAILCRESNFPDKVAEQEEWMKKELENGKLCSRGTVVLTAHPLQSTPSATSGSEATVNNNDEQVPEKLRAKYWSMICNGQACLVVNGHAPIDNVSSIVTKASDENADEYKCELVSCKTPWGESSSIIHHTEVSQGGIVTKALQVEIAISSSTTTGAADIATKHGDLTPEEEDHEDVLATEMVSIDVKSARSAE</sequence>
<feature type="binding site" evidence="1">
    <location>
        <position position="45"/>
    </location>
    <ligand>
        <name>ATP</name>
        <dbReference type="ChEBI" id="CHEBI:30616"/>
    </ligand>
</feature>
<dbReference type="PROSITE" id="PS00107">
    <property type="entry name" value="PROTEIN_KINASE_ATP"/>
    <property type="match status" value="1"/>
</dbReference>
<keyword evidence="1" id="KW-0547">Nucleotide-binding</keyword>
<evidence type="ECO:0000259" key="2">
    <source>
        <dbReference type="PROSITE" id="PS50011"/>
    </source>
</evidence>
<dbReference type="PROSITE" id="PS50011">
    <property type="entry name" value="PROTEIN_KINASE_DOM"/>
    <property type="match status" value="1"/>
</dbReference>
<protein>
    <recommendedName>
        <fullName evidence="2">Protein kinase domain-containing protein</fullName>
    </recommendedName>
</protein>
<organism evidence="3 4">
    <name type="scientific">Phytophthora boehmeriae</name>
    <dbReference type="NCBI Taxonomy" id="109152"/>
    <lineage>
        <taxon>Eukaryota</taxon>
        <taxon>Sar</taxon>
        <taxon>Stramenopiles</taxon>
        <taxon>Oomycota</taxon>
        <taxon>Peronosporomycetes</taxon>
        <taxon>Peronosporales</taxon>
        <taxon>Peronosporaceae</taxon>
        <taxon>Phytophthora</taxon>
    </lineage>
</organism>
<dbReference type="AlphaFoldDB" id="A0A8T1WWD5"/>
<dbReference type="InterPro" id="IPR051918">
    <property type="entry name" value="STPP_CPPED1"/>
</dbReference>
<dbReference type="GO" id="GO:0005524">
    <property type="term" value="F:ATP binding"/>
    <property type="evidence" value="ECO:0007669"/>
    <property type="project" value="UniProtKB-UniRule"/>
</dbReference>
<dbReference type="EMBL" id="JAGDFL010000096">
    <property type="protein sequence ID" value="KAG7397925.1"/>
    <property type="molecule type" value="Genomic_DNA"/>
</dbReference>
<keyword evidence="4" id="KW-1185">Reference proteome</keyword>